<protein>
    <submittedName>
        <fullName evidence="1">Uncharacterized protein</fullName>
    </submittedName>
</protein>
<dbReference type="Proteomes" id="UP001732700">
    <property type="component" value="Chromosome 4A"/>
</dbReference>
<reference evidence="1" key="1">
    <citation type="submission" date="2021-05" db="EMBL/GenBank/DDBJ databases">
        <authorList>
            <person name="Scholz U."/>
            <person name="Mascher M."/>
            <person name="Fiebig A."/>
        </authorList>
    </citation>
    <scope>NUCLEOTIDE SEQUENCE [LARGE SCALE GENOMIC DNA]</scope>
</reference>
<proteinExistence type="predicted"/>
<name>A0ACD5W805_AVESA</name>
<reference evidence="1" key="2">
    <citation type="submission" date="2025-09" db="UniProtKB">
        <authorList>
            <consortium name="EnsemblPlants"/>
        </authorList>
    </citation>
    <scope>IDENTIFICATION</scope>
</reference>
<keyword evidence="2" id="KW-1185">Reference proteome</keyword>
<dbReference type="EnsemblPlants" id="AVESA.00010b.r2.4AG0592370.1">
    <property type="protein sequence ID" value="AVESA.00010b.r2.4AG0592370.1.CDS.1"/>
    <property type="gene ID" value="AVESA.00010b.r2.4AG0592370"/>
</dbReference>
<evidence type="ECO:0000313" key="2">
    <source>
        <dbReference type="Proteomes" id="UP001732700"/>
    </source>
</evidence>
<organism evidence="1 2">
    <name type="scientific">Avena sativa</name>
    <name type="common">Oat</name>
    <dbReference type="NCBI Taxonomy" id="4498"/>
    <lineage>
        <taxon>Eukaryota</taxon>
        <taxon>Viridiplantae</taxon>
        <taxon>Streptophyta</taxon>
        <taxon>Embryophyta</taxon>
        <taxon>Tracheophyta</taxon>
        <taxon>Spermatophyta</taxon>
        <taxon>Magnoliopsida</taxon>
        <taxon>Liliopsida</taxon>
        <taxon>Poales</taxon>
        <taxon>Poaceae</taxon>
        <taxon>BOP clade</taxon>
        <taxon>Pooideae</taxon>
        <taxon>Poodae</taxon>
        <taxon>Poeae</taxon>
        <taxon>Poeae Chloroplast Group 1 (Aveneae type)</taxon>
        <taxon>Aveninae</taxon>
        <taxon>Avena</taxon>
    </lineage>
</organism>
<sequence length="239" mass="26065">MAGEAQAPPSFHPRPFLHRAAAPFRPSSRSYNPPNPAPYVAPPSRYEDFYSLAGPGHTSPLGKPPSTLPSNDHSNNFLTRFSMCIFLPDADDGLPSILDAIASRPDFLHQHLPHGKVEVGKFQVPRFKLSFHSSVVRVLGKLGLRLPFQETDDLSDMTEDDDSGYPLVLRDAVHKAVIEVNEEGTEAAAVTVIGIMEGCSRRPPRVDFVADHPFAYFIVEGETGAVVFAGHVLDPSRAS</sequence>
<accession>A0ACD5W805</accession>
<evidence type="ECO:0000313" key="1">
    <source>
        <dbReference type="EnsemblPlants" id="AVESA.00010b.r2.4AG0592370.1.CDS.1"/>
    </source>
</evidence>